<evidence type="ECO:0000256" key="2">
    <source>
        <dbReference type="ARBA" id="ARBA00022490"/>
    </source>
</evidence>
<comment type="domain">
    <text evidence="8">Domain I is involved in oligomerization and binding regulators, domain II is flexibile and of varying length in different bacteria, domain III forms the AAA+ region, while domain IV binds dsDNA.</text>
</comment>
<evidence type="ECO:0000256" key="11">
    <source>
        <dbReference type="RuleBase" id="RU004227"/>
    </source>
</evidence>
<comment type="subunit">
    <text evidence="8">Oligomerizes as a right-handed, spiral filament on DNA at oriC.</text>
</comment>
<dbReference type="Gene3D" id="3.30.300.180">
    <property type="match status" value="1"/>
</dbReference>
<accession>A0AAU9EAD3</accession>
<dbReference type="GO" id="GO:0005524">
    <property type="term" value="F:ATP binding"/>
    <property type="evidence" value="ECO:0007669"/>
    <property type="project" value="UniProtKB-UniRule"/>
</dbReference>
<dbReference type="InterPro" id="IPR001957">
    <property type="entry name" value="Chromosome_initiator_DnaA"/>
</dbReference>
<comment type="caution">
    <text evidence="8">Lacks conserved residue(s) required for the propagation of feature annotation.</text>
</comment>
<dbReference type="NCBIfam" id="TIGR00362">
    <property type="entry name" value="DnaA"/>
    <property type="match status" value="1"/>
</dbReference>
<evidence type="ECO:0000256" key="6">
    <source>
        <dbReference type="ARBA" id="ARBA00023121"/>
    </source>
</evidence>
<dbReference type="PANTHER" id="PTHR30050">
    <property type="entry name" value="CHROMOSOMAL REPLICATION INITIATOR PROTEIN DNAA"/>
    <property type="match status" value="1"/>
</dbReference>
<comment type="similarity">
    <text evidence="1 8 11">Belongs to the DnaA family.</text>
</comment>
<feature type="binding site" evidence="8">
    <location>
        <position position="119"/>
    </location>
    <ligand>
        <name>ATP</name>
        <dbReference type="ChEBI" id="CHEBI:30616"/>
    </ligand>
</feature>
<dbReference type="InterPro" id="IPR018312">
    <property type="entry name" value="Chromosome_initiator_DnaA_CS"/>
</dbReference>
<evidence type="ECO:0000313" key="14">
    <source>
        <dbReference type="EMBL" id="BEQ12935.1"/>
    </source>
</evidence>
<dbReference type="PANTHER" id="PTHR30050:SF2">
    <property type="entry name" value="CHROMOSOMAL REPLICATION INITIATOR PROTEIN DNAA"/>
    <property type="match status" value="1"/>
</dbReference>
<evidence type="ECO:0000259" key="12">
    <source>
        <dbReference type="SMART" id="SM00382"/>
    </source>
</evidence>
<dbReference type="InterPro" id="IPR020591">
    <property type="entry name" value="Chromosome_initiator_DnaA-like"/>
</dbReference>
<dbReference type="GO" id="GO:0005886">
    <property type="term" value="C:plasma membrane"/>
    <property type="evidence" value="ECO:0007669"/>
    <property type="project" value="TreeGrafter"/>
</dbReference>
<dbReference type="PRINTS" id="PR00051">
    <property type="entry name" value="DNAA"/>
</dbReference>
<keyword evidence="15" id="KW-1185">Reference proteome</keyword>
<dbReference type="KEGG" id="dmp:FAK_00010"/>
<dbReference type="InterPro" id="IPR013317">
    <property type="entry name" value="DnaA_dom"/>
</dbReference>
<evidence type="ECO:0000256" key="4">
    <source>
        <dbReference type="ARBA" id="ARBA00022741"/>
    </source>
</evidence>
<dbReference type="Pfam" id="PF08299">
    <property type="entry name" value="Bac_DnaA_C"/>
    <property type="match status" value="1"/>
</dbReference>
<dbReference type="Proteomes" id="UP001366166">
    <property type="component" value="Chromosome"/>
</dbReference>
<feature type="domain" description="Chromosomal replication initiator DnaA C-terminal" evidence="13">
    <location>
        <begin position="314"/>
        <end position="383"/>
    </location>
</feature>
<dbReference type="InterPro" id="IPR027417">
    <property type="entry name" value="P-loop_NTPase"/>
</dbReference>
<evidence type="ECO:0000256" key="9">
    <source>
        <dbReference type="NCBIfam" id="TIGR00362"/>
    </source>
</evidence>
<dbReference type="InterPro" id="IPR003593">
    <property type="entry name" value="AAA+_ATPase"/>
</dbReference>
<dbReference type="GO" id="GO:0006270">
    <property type="term" value="P:DNA replication initiation"/>
    <property type="evidence" value="ECO:0007669"/>
    <property type="project" value="UniProtKB-UniRule"/>
</dbReference>
<dbReference type="Pfam" id="PF00308">
    <property type="entry name" value="Bac_DnaA"/>
    <property type="match status" value="1"/>
</dbReference>
<dbReference type="Gene3D" id="3.40.50.300">
    <property type="entry name" value="P-loop containing nucleotide triphosphate hydrolases"/>
    <property type="match status" value="1"/>
</dbReference>
<evidence type="ECO:0000259" key="13">
    <source>
        <dbReference type="SMART" id="SM00760"/>
    </source>
</evidence>
<evidence type="ECO:0000256" key="5">
    <source>
        <dbReference type="ARBA" id="ARBA00022840"/>
    </source>
</evidence>
<feature type="region of interest" description="Domain IV, binds dsDNA" evidence="8">
    <location>
        <begin position="289"/>
        <end position="411"/>
    </location>
</feature>
<dbReference type="InterPro" id="IPR038454">
    <property type="entry name" value="DnaA_N_sf"/>
</dbReference>
<comment type="subcellular location">
    <subcellularLocation>
        <location evidence="8">Cytoplasm</location>
    </subcellularLocation>
</comment>
<evidence type="ECO:0000256" key="8">
    <source>
        <dbReference type="HAMAP-Rule" id="MF_00377"/>
    </source>
</evidence>
<gene>
    <name evidence="8 14" type="primary">dnaA</name>
    <name evidence="14" type="ORF">FAK_00010</name>
</gene>
<protein>
    <recommendedName>
        <fullName evidence="8 9">Chromosomal replication initiator protein DnaA</fullName>
    </recommendedName>
</protein>
<dbReference type="SUPFAM" id="SSF48295">
    <property type="entry name" value="TrpR-like"/>
    <property type="match status" value="1"/>
</dbReference>
<dbReference type="EMBL" id="AP028679">
    <property type="protein sequence ID" value="BEQ12935.1"/>
    <property type="molecule type" value="Genomic_DNA"/>
</dbReference>
<dbReference type="CDD" id="cd00009">
    <property type="entry name" value="AAA"/>
    <property type="match status" value="1"/>
</dbReference>
<dbReference type="SUPFAM" id="SSF52540">
    <property type="entry name" value="P-loop containing nucleoside triphosphate hydrolases"/>
    <property type="match status" value="1"/>
</dbReference>
<comment type="function">
    <text evidence="8 10">Plays an essential role in the initiation and regulation of chromosomal replication. ATP-DnaA binds to the origin of replication (oriC) to initiate formation of the DNA replication initiation complex once per cell cycle. Binds the DnaA box (a 9 base pair repeat at the origin) and separates the double-stranded (ds)DNA. Forms a right-handed helical filament on oriC DNA; dsDNA binds to the exterior of the filament while single-stranded (ss)DNA is stabiized in the filament's interior. The ATP-DnaA-oriC complex binds and stabilizes one strand of the AT-rich DNA unwinding element (DUE), permitting loading of DNA polymerase. After initiation quickly degrades to an ADP-DnaA complex that is not apt for DNA replication. Binds acidic phospholipids.</text>
</comment>
<name>A0AAU9EAD3_9BACT</name>
<feature type="region of interest" description="Domain III, AAA+ region" evidence="8">
    <location>
        <begin position="72"/>
        <end position="288"/>
    </location>
</feature>
<keyword evidence="4 8" id="KW-0547">Nucleotide-binding</keyword>
<dbReference type="GO" id="GO:0006275">
    <property type="term" value="P:regulation of DNA replication"/>
    <property type="evidence" value="ECO:0007669"/>
    <property type="project" value="UniProtKB-UniRule"/>
</dbReference>
<dbReference type="PROSITE" id="PS01008">
    <property type="entry name" value="DNAA"/>
    <property type="match status" value="1"/>
</dbReference>
<keyword evidence="3 8" id="KW-0235">DNA replication</keyword>
<evidence type="ECO:0000256" key="3">
    <source>
        <dbReference type="ARBA" id="ARBA00022705"/>
    </source>
</evidence>
<organism evidence="14 15">
    <name type="scientific">Desulfoferula mesophila</name>
    <dbReference type="NCBI Taxonomy" id="3058419"/>
    <lineage>
        <taxon>Bacteria</taxon>
        <taxon>Pseudomonadati</taxon>
        <taxon>Thermodesulfobacteriota</taxon>
        <taxon>Desulfarculia</taxon>
        <taxon>Desulfarculales</taxon>
        <taxon>Desulfarculaceae</taxon>
        <taxon>Desulfoferula</taxon>
    </lineage>
</organism>
<reference evidence="15" key="1">
    <citation type="journal article" date="2023" name="Arch. Microbiol.">
        <title>Desulfoferula mesophilus gen. nov. sp. nov., a mesophilic sulfate-reducing bacterium isolated from a brackish lake sediment.</title>
        <authorList>
            <person name="Watanabe T."/>
            <person name="Yabe T."/>
            <person name="Tsuji J.M."/>
            <person name="Fukui M."/>
        </authorList>
    </citation>
    <scope>NUCLEOTIDE SEQUENCE [LARGE SCALE GENOMIC DNA]</scope>
    <source>
        <strain evidence="15">12FAK</strain>
    </source>
</reference>
<dbReference type="GO" id="GO:0003688">
    <property type="term" value="F:DNA replication origin binding"/>
    <property type="evidence" value="ECO:0007669"/>
    <property type="project" value="UniProtKB-UniRule"/>
</dbReference>
<dbReference type="CDD" id="cd06571">
    <property type="entry name" value="Bac_DnaA_C"/>
    <property type="match status" value="1"/>
</dbReference>
<dbReference type="SMART" id="SM00382">
    <property type="entry name" value="AAA"/>
    <property type="match status" value="1"/>
</dbReference>
<dbReference type="InterPro" id="IPR010921">
    <property type="entry name" value="Trp_repressor/repl_initiator"/>
</dbReference>
<evidence type="ECO:0000256" key="7">
    <source>
        <dbReference type="ARBA" id="ARBA00023125"/>
    </source>
</evidence>
<dbReference type="AlphaFoldDB" id="A0AAU9EAD3"/>
<keyword evidence="7 8" id="KW-0238">DNA-binding</keyword>
<dbReference type="Gene3D" id="1.10.8.60">
    <property type="match status" value="1"/>
</dbReference>
<feature type="binding site" evidence="8">
    <location>
        <position position="120"/>
    </location>
    <ligand>
        <name>ATP</name>
        <dbReference type="ChEBI" id="CHEBI:30616"/>
    </ligand>
</feature>
<feature type="domain" description="AAA+ ATPase" evidence="12">
    <location>
        <begin position="105"/>
        <end position="235"/>
    </location>
</feature>
<evidence type="ECO:0000256" key="1">
    <source>
        <dbReference type="ARBA" id="ARBA00006583"/>
    </source>
</evidence>
<dbReference type="GO" id="GO:0008289">
    <property type="term" value="F:lipid binding"/>
    <property type="evidence" value="ECO:0007669"/>
    <property type="project" value="UniProtKB-KW"/>
</dbReference>
<feature type="binding site" evidence="8">
    <location>
        <position position="116"/>
    </location>
    <ligand>
        <name>ATP</name>
        <dbReference type="ChEBI" id="CHEBI:30616"/>
    </ligand>
</feature>
<evidence type="ECO:0000313" key="15">
    <source>
        <dbReference type="Proteomes" id="UP001366166"/>
    </source>
</evidence>
<dbReference type="GO" id="GO:0005737">
    <property type="term" value="C:cytoplasm"/>
    <property type="evidence" value="ECO:0007669"/>
    <property type="project" value="UniProtKB-SubCell"/>
</dbReference>
<evidence type="ECO:0000256" key="10">
    <source>
        <dbReference type="RuleBase" id="RU000577"/>
    </source>
</evidence>
<dbReference type="Gene3D" id="1.10.1750.10">
    <property type="match status" value="1"/>
</dbReference>
<sequence length="411" mass="45382">MRLEESRAVFTVPNRFFAEWIAERYSALLGEALNLETGRSLDAAFEVSPYQAQAKSAVIQPSSPKAPPAGINLNSTYTFDSFVVGPCNELAHAACMAVADAPGGQYNPLMIFGGSGLGKTHLVSAVANHLVSREPAYQVHYTSSEAYSNELIQAVRFDGIQSFRDKYRRVDGLIIEDIQFLSGRERTQEEFFHTFDALFQAGRQIVLTSDKLPRDIPGLASRLRTRFEWGLLADLQTPDTETKLAILQRKASDKGVVINRQVASYLANQPESSIRVLEGYLNRLVAVSRLRGAEVSLELARQVLGPLASENLVGVEDVLRVVATHFGVRPADIKSSRKSRDISRPRQVTMYLARRLTNASFPEIGQALGGKDHSTVVKGVQRVEKLMAQDPELADTLRVVENAVRQLKQGD</sequence>
<proteinExistence type="inferred from homology"/>
<keyword evidence="5 8" id="KW-0067">ATP-binding</keyword>
<keyword evidence="2 8" id="KW-0963">Cytoplasm</keyword>
<dbReference type="FunFam" id="3.40.50.300:FF:000668">
    <property type="entry name" value="Chromosomal replication initiator protein DnaA"/>
    <property type="match status" value="1"/>
</dbReference>
<dbReference type="HAMAP" id="MF_00377">
    <property type="entry name" value="DnaA_bact"/>
    <property type="match status" value="1"/>
</dbReference>
<feature type="region of interest" description="Domain I, interacts with DnaA modulators" evidence="8">
    <location>
        <begin position="1"/>
        <end position="66"/>
    </location>
</feature>
<dbReference type="InterPro" id="IPR013159">
    <property type="entry name" value="DnaA_C"/>
</dbReference>
<keyword evidence="6 8" id="KW-0446">Lipid-binding</keyword>
<feature type="binding site" evidence="8">
    <location>
        <position position="118"/>
    </location>
    <ligand>
        <name>ATP</name>
        <dbReference type="ChEBI" id="CHEBI:30616"/>
    </ligand>
</feature>
<dbReference type="SMART" id="SM00760">
    <property type="entry name" value="Bac_DnaA_C"/>
    <property type="match status" value="1"/>
</dbReference>